<proteinExistence type="predicted"/>
<feature type="chain" id="PRO_5042287871" description="Secreted protein" evidence="1">
    <location>
        <begin position="25"/>
        <end position="102"/>
    </location>
</feature>
<evidence type="ECO:0000256" key="1">
    <source>
        <dbReference type="SAM" id="SignalP"/>
    </source>
</evidence>
<evidence type="ECO:0008006" key="4">
    <source>
        <dbReference type="Google" id="ProtNLM"/>
    </source>
</evidence>
<accession>A0AAE1AEA1</accession>
<feature type="signal peptide" evidence="1">
    <location>
        <begin position="1"/>
        <end position="24"/>
    </location>
</feature>
<dbReference type="AlphaFoldDB" id="A0AAE1AEA1"/>
<name>A0AAE1AEA1_9GAST</name>
<gene>
    <name evidence="2" type="ORF">RRG08_064507</name>
</gene>
<sequence>MTPGAARLTWTVDILLVQSSVTTAECVNIVRRWRANTEPRCHSALNQLRWCNRTQVLALCGVTGVQCSFLWVKICSRTPEKRNQIDRGEQQQRCNSCIRSGH</sequence>
<protein>
    <recommendedName>
        <fullName evidence="4">Secreted protein</fullName>
    </recommendedName>
</protein>
<dbReference type="Proteomes" id="UP001283361">
    <property type="component" value="Unassembled WGS sequence"/>
</dbReference>
<evidence type="ECO:0000313" key="2">
    <source>
        <dbReference type="EMBL" id="KAK3786248.1"/>
    </source>
</evidence>
<keyword evidence="3" id="KW-1185">Reference proteome</keyword>
<organism evidence="2 3">
    <name type="scientific">Elysia crispata</name>
    <name type="common">lettuce slug</name>
    <dbReference type="NCBI Taxonomy" id="231223"/>
    <lineage>
        <taxon>Eukaryota</taxon>
        <taxon>Metazoa</taxon>
        <taxon>Spiralia</taxon>
        <taxon>Lophotrochozoa</taxon>
        <taxon>Mollusca</taxon>
        <taxon>Gastropoda</taxon>
        <taxon>Heterobranchia</taxon>
        <taxon>Euthyneura</taxon>
        <taxon>Panpulmonata</taxon>
        <taxon>Sacoglossa</taxon>
        <taxon>Placobranchoidea</taxon>
        <taxon>Plakobranchidae</taxon>
        <taxon>Elysia</taxon>
    </lineage>
</organism>
<evidence type="ECO:0000313" key="3">
    <source>
        <dbReference type="Proteomes" id="UP001283361"/>
    </source>
</evidence>
<dbReference type="EMBL" id="JAWDGP010001994">
    <property type="protein sequence ID" value="KAK3786248.1"/>
    <property type="molecule type" value="Genomic_DNA"/>
</dbReference>
<keyword evidence="1" id="KW-0732">Signal</keyword>
<comment type="caution">
    <text evidence="2">The sequence shown here is derived from an EMBL/GenBank/DDBJ whole genome shotgun (WGS) entry which is preliminary data.</text>
</comment>
<reference evidence="2" key="1">
    <citation type="journal article" date="2023" name="G3 (Bethesda)">
        <title>A reference genome for the long-term kleptoplast-retaining sea slug Elysia crispata morphotype clarki.</title>
        <authorList>
            <person name="Eastman K.E."/>
            <person name="Pendleton A.L."/>
            <person name="Shaikh M.A."/>
            <person name="Suttiyut T."/>
            <person name="Ogas R."/>
            <person name="Tomko P."/>
            <person name="Gavelis G."/>
            <person name="Widhalm J.R."/>
            <person name="Wisecaver J.H."/>
        </authorList>
    </citation>
    <scope>NUCLEOTIDE SEQUENCE</scope>
    <source>
        <strain evidence="2">ECLA1</strain>
    </source>
</reference>